<dbReference type="Proteomes" id="UP000654993">
    <property type="component" value="Unassembled WGS sequence"/>
</dbReference>
<dbReference type="AlphaFoldDB" id="A0A916QAZ3"/>
<dbReference type="NCBIfam" id="TIGR00613">
    <property type="entry name" value="reco"/>
    <property type="match status" value="1"/>
</dbReference>
<organism evidence="9 10">
    <name type="scientific">Insulibacter thermoxylanivorax</name>
    <dbReference type="NCBI Taxonomy" id="2749268"/>
    <lineage>
        <taxon>Bacteria</taxon>
        <taxon>Bacillati</taxon>
        <taxon>Bacillota</taxon>
        <taxon>Bacilli</taxon>
        <taxon>Bacillales</taxon>
        <taxon>Paenibacillaceae</taxon>
        <taxon>Insulibacter</taxon>
    </lineage>
</organism>
<comment type="function">
    <text evidence="7">Involved in DNA repair and RecF pathway recombination.</text>
</comment>
<dbReference type="GO" id="GO:0006310">
    <property type="term" value="P:DNA recombination"/>
    <property type="evidence" value="ECO:0007669"/>
    <property type="project" value="UniProtKB-UniRule"/>
</dbReference>
<comment type="similarity">
    <text evidence="1 7">Belongs to the RecO family.</text>
</comment>
<evidence type="ECO:0000256" key="3">
    <source>
        <dbReference type="ARBA" id="ARBA00022763"/>
    </source>
</evidence>
<evidence type="ECO:0000256" key="2">
    <source>
        <dbReference type="ARBA" id="ARBA00021310"/>
    </source>
</evidence>
<protein>
    <recommendedName>
        <fullName evidence="2 7">DNA repair protein RecO</fullName>
    </recommendedName>
    <alternativeName>
        <fullName evidence="6 7">Recombination protein O</fullName>
    </alternativeName>
</protein>
<name>A0A916QAZ3_9BACL</name>
<dbReference type="InterPro" id="IPR012340">
    <property type="entry name" value="NA-bd_OB-fold"/>
</dbReference>
<evidence type="ECO:0000256" key="4">
    <source>
        <dbReference type="ARBA" id="ARBA00023172"/>
    </source>
</evidence>
<comment type="caution">
    <text evidence="9">The sequence shown here is derived from an EMBL/GenBank/DDBJ whole genome shotgun (WGS) entry which is preliminary data.</text>
</comment>
<evidence type="ECO:0000256" key="6">
    <source>
        <dbReference type="ARBA" id="ARBA00033409"/>
    </source>
</evidence>
<keyword evidence="5 7" id="KW-0234">DNA repair</keyword>
<keyword evidence="10" id="KW-1185">Reference proteome</keyword>
<evidence type="ECO:0000256" key="7">
    <source>
        <dbReference type="HAMAP-Rule" id="MF_00201"/>
    </source>
</evidence>
<feature type="domain" description="DNA replication/recombination mediator RecO N-terminal" evidence="8">
    <location>
        <begin position="1"/>
        <end position="79"/>
    </location>
</feature>
<dbReference type="GO" id="GO:0043590">
    <property type="term" value="C:bacterial nucleoid"/>
    <property type="evidence" value="ECO:0007669"/>
    <property type="project" value="TreeGrafter"/>
</dbReference>
<dbReference type="Pfam" id="PF11967">
    <property type="entry name" value="RecO_N"/>
    <property type="match status" value="1"/>
</dbReference>
<dbReference type="RefSeq" id="WP_200965703.1">
    <property type="nucleotide sequence ID" value="NZ_BMAQ01000005.1"/>
</dbReference>
<dbReference type="GO" id="GO:0006302">
    <property type="term" value="P:double-strand break repair"/>
    <property type="evidence" value="ECO:0007669"/>
    <property type="project" value="TreeGrafter"/>
</dbReference>
<dbReference type="HAMAP" id="MF_00201">
    <property type="entry name" value="RecO"/>
    <property type="match status" value="1"/>
</dbReference>
<dbReference type="Gene3D" id="1.20.1440.120">
    <property type="entry name" value="Recombination protein O, C-terminal domain"/>
    <property type="match status" value="1"/>
</dbReference>
<evidence type="ECO:0000256" key="1">
    <source>
        <dbReference type="ARBA" id="ARBA00007452"/>
    </source>
</evidence>
<accession>A0A916QAZ3</accession>
<keyword evidence="3 7" id="KW-0227">DNA damage</keyword>
<reference evidence="9" key="1">
    <citation type="submission" date="2020-08" db="EMBL/GenBank/DDBJ databases">
        <authorList>
            <person name="Uke A."/>
            <person name="Chhe C."/>
            <person name="Baramee S."/>
            <person name="Kosugi A."/>
        </authorList>
    </citation>
    <scope>NUCLEOTIDE SEQUENCE</scope>
    <source>
        <strain evidence="9">DA-C8</strain>
    </source>
</reference>
<evidence type="ECO:0000259" key="8">
    <source>
        <dbReference type="Pfam" id="PF11967"/>
    </source>
</evidence>
<dbReference type="PANTHER" id="PTHR33991:SF1">
    <property type="entry name" value="DNA REPAIR PROTEIN RECO"/>
    <property type="match status" value="1"/>
</dbReference>
<evidence type="ECO:0000313" key="10">
    <source>
        <dbReference type="Proteomes" id="UP000654993"/>
    </source>
</evidence>
<reference evidence="9" key="2">
    <citation type="journal article" date="2021" name="Data Brief">
        <title>Draft genome sequence data of the facultative, thermophilic, xylanolytic bacterium Paenibacillus sp. strain DA-C8.</title>
        <authorList>
            <person name="Chhe C."/>
            <person name="Uke A."/>
            <person name="Baramee S."/>
            <person name="Ungkulpasvich U."/>
            <person name="Tachaapaikoon C."/>
            <person name="Pason P."/>
            <person name="Waeonukul R."/>
            <person name="Ratanakhanokchai K."/>
            <person name="Kosugi A."/>
        </authorList>
    </citation>
    <scope>NUCLEOTIDE SEQUENCE</scope>
    <source>
        <strain evidence="9">DA-C8</strain>
    </source>
</reference>
<evidence type="ECO:0000313" key="9">
    <source>
        <dbReference type="EMBL" id="GFR37420.1"/>
    </source>
</evidence>
<dbReference type="InterPro" id="IPR022572">
    <property type="entry name" value="DNA_rep/recomb_RecO_N"/>
</dbReference>
<proteinExistence type="inferred from homology"/>
<dbReference type="InterPro" id="IPR042242">
    <property type="entry name" value="RecO_C"/>
</dbReference>
<dbReference type="InterPro" id="IPR003717">
    <property type="entry name" value="RecO"/>
</dbReference>
<dbReference type="Gene3D" id="2.40.50.140">
    <property type="entry name" value="Nucleic acid-binding proteins"/>
    <property type="match status" value="1"/>
</dbReference>
<dbReference type="InterPro" id="IPR037278">
    <property type="entry name" value="ARFGAP/RecO"/>
</dbReference>
<evidence type="ECO:0000256" key="5">
    <source>
        <dbReference type="ARBA" id="ARBA00023204"/>
    </source>
</evidence>
<gene>
    <name evidence="7 9" type="primary">recO</name>
    <name evidence="9" type="ORF">PRECH8_07160</name>
</gene>
<sequence length="254" mass="28285">MLSRVEGIVLRAMDYGESNRILNVLTKQAGKISMMARGAKKVKSRFASLSQPFTHAEFVIFRSSPQAMGTINSGEIMRSHHRLREELELSACAAYLAELTNRLVADNEPIPALFDQLAAALDMMEAGKDAAVITQIYEMQMLAVAGFMPELYACVLCGSTANELSALEAEQGGTVCVKCRPQAAHAMDVSPAVLKLLRAYQQLDLRRLGSIKISRGSKDQLQRFIRTYMDVHLHVRWKSRDFLDQLSKLNFDST</sequence>
<keyword evidence="4 7" id="KW-0233">DNA recombination</keyword>
<dbReference type="Pfam" id="PF02565">
    <property type="entry name" value="RecO_C"/>
    <property type="match status" value="1"/>
</dbReference>
<dbReference type="PANTHER" id="PTHR33991">
    <property type="entry name" value="DNA REPAIR PROTEIN RECO"/>
    <property type="match status" value="1"/>
</dbReference>
<dbReference type="EMBL" id="BMAQ01000005">
    <property type="protein sequence ID" value="GFR37420.1"/>
    <property type="molecule type" value="Genomic_DNA"/>
</dbReference>
<dbReference type="SUPFAM" id="SSF50249">
    <property type="entry name" value="Nucleic acid-binding proteins"/>
    <property type="match status" value="1"/>
</dbReference>
<dbReference type="SUPFAM" id="SSF57863">
    <property type="entry name" value="ArfGap/RecO-like zinc finger"/>
    <property type="match status" value="1"/>
</dbReference>